<feature type="region of interest" description="Disordered" evidence="3">
    <location>
        <begin position="506"/>
        <end position="546"/>
    </location>
</feature>
<dbReference type="GeneID" id="109479714"/>
<dbReference type="Pfam" id="PF13855">
    <property type="entry name" value="LRR_8"/>
    <property type="match status" value="1"/>
</dbReference>
<dbReference type="InterPro" id="IPR001611">
    <property type="entry name" value="Leu-rich_rpt"/>
</dbReference>
<dbReference type="SUPFAM" id="SSF52058">
    <property type="entry name" value="L domain-like"/>
    <property type="match status" value="1"/>
</dbReference>
<protein>
    <submittedName>
        <fullName evidence="6">Uncharacterized protein LOC109479714</fullName>
    </submittedName>
</protein>
<dbReference type="Proteomes" id="UP000515135">
    <property type="component" value="Unplaced"/>
</dbReference>
<dbReference type="PANTHER" id="PTHR24367:SF318">
    <property type="entry name" value="LEUCINE-RICH GLIOMA-INACTIVATED PROTEIN 1-LIKE"/>
    <property type="match status" value="1"/>
</dbReference>
<evidence type="ECO:0000313" key="6">
    <source>
        <dbReference type="RefSeq" id="XP_019637264.1"/>
    </source>
</evidence>
<accession>A0A6P4ZT49</accession>
<sequence>MLRSKAPVLVLLVFSRLLFVLAAPLACPKNCFMTEEHADGWSNKEGLHCHCPDEKGKASPCGWIGYSGKCTFPVCLDAIPTDFDKETHSIFIKHLRSSTILERSFQNSPNVALLKIQKSNVSTIQPGAFLGLPMVEKLYLDDNRISNLGPDVFVGLVNMEYLYLQCNRISVISPYAFRGLPTLTTLRLADNQLRSVPVEALLQLPTREARMIVNIQSNRITTVDKHVRCLKDHIRLMMLFNPFKCDKNLTWFICNLSELENISFRKSLQCASPPELSETFLTARRKDVCQNDGAAGAPKETEITTTCNEPSTMTASEMEMIIPGPKPVSKHLDEETTPLAAQTETRCTTNTIYDSSITNEYYNETPYTNNMTPTEHTAEVEHIILLARNPVVNINGNRIHLLRILKAVILPFFGVLVPAVVISLCHHCKGHTCNDIPNDESDQVPEPYAVIYSQNDSLEPQAPNRNLPTTSVGDVASAGNIIQPYAVTFTDVSVIYNQDLALDAQPSGERYDEDPGPQPNVITNDEDPEPQLQPHAVTNNEDPGLGPQLQPNAVTHHNDVSIIYNQDVELIAQPSAGYEGTPEQELQPRVMPCDGHPGPGQVNQS</sequence>
<feature type="chain" id="PRO_5028064140" evidence="4">
    <location>
        <begin position="23"/>
        <end position="605"/>
    </location>
</feature>
<reference evidence="6" key="1">
    <citation type="submission" date="2025-08" db="UniProtKB">
        <authorList>
            <consortium name="RefSeq"/>
        </authorList>
    </citation>
    <scope>IDENTIFICATION</scope>
    <source>
        <tissue evidence="6">Gonad</tissue>
    </source>
</reference>
<dbReference type="AlphaFoldDB" id="A0A6P4ZT49"/>
<dbReference type="SMART" id="SM00369">
    <property type="entry name" value="LRR_TYP"/>
    <property type="match status" value="3"/>
</dbReference>
<dbReference type="KEGG" id="bbel:109479714"/>
<feature type="region of interest" description="Disordered" evidence="3">
    <location>
        <begin position="574"/>
        <end position="605"/>
    </location>
</feature>
<proteinExistence type="predicted"/>
<keyword evidence="1" id="KW-0433">Leucine-rich repeat</keyword>
<organism evidence="5 6">
    <name type="scientific">Branchiostoma belcheri</name>
    <name type="common">Amphioxus</name>
    <dbReference type="NCBI Taxonomy" id="7741"/>
    <lineage>
        <taxon>Eukaryota</taxon>
        <taxon>Metazoa</taxon>
        <taxon>Chordata</taxon>
        <taxon>Cephalochordata</taxon>
        <taxon>Leptocardii</taxon>
        <taxon>Amphioxiformes</taxon>
        <taxon>Branchiostomatidae</taxon>
        <taxon>Branchiostoma</taxon>
    </lineage>
</organism>
<name>A0A6P4ZT49_BRABE</name>
<dbReference type="RefSeq" id="XP_019637264.1">
    <property type="nucleotide sequence ID" value="XM_019781705.1"/>
</dbReference>
<dbReference type="PROSITE" id="PS51450">
    <property type="entry name" value="LRR"/>
    <property type="match status" value="1"/>
</dbReference>
<dbReference type="InterPro" id="IPR003591">
    <property type="entry name" value="Leu-rich_rpt_typical-subtyp"/>
</dbReference>
<evidence type="ECO:0000256" key="1">
    <source>
        <dbReference type="ARBA" id="ARBA00022614"/>
    </source>
</evidence>
<dbReference type="PANTHER" id="PTHR24367">
    <property type="entry name" value="LEUCINE-RICH REPEAT-CONTAINING PROTEIN"/>
    <property type="match status" value="1"/>
</dbReference>
<evidence type="ECO:0000313" key="5">
    <source>
        <dbReference type="Proteomes" id="UP000515135"/>
    </source>
</evidence>
<gene>
    <name evidence="6" type="primary">LOC109479714</name>
</gene>
<feature type="signal peptide" evidence="4">
    <location>
        <begin position="1"/>
        <end position="22"/>
    </location>
</feature>
<dbReference type="Gene3D" id="3.80.10.10">
    <property type="entry name" value="Ribonuclease Inhibitor"/>
    <property type="match status" value="1"/>
</dbReference>
<dbReference type="InterPro" id="IPR032675">
    <property type="entry name" value="LRR_dom_sf"/>
</dbReference>
<dbReference type="InterPro" id="IPR051295">
    <property type="entry name" value="LGI_related"/>
</dbReference>
<evidence type="ECO:0000256" key="4">
    <source>
        <dbReference type="SAM" id="SignalP"/>
    </source>
</evidence>
<keyword evidence="2" id="KW-0677">Repeat</keyword>
<evidence type="ECO:0000256" key="3">
    <source>
        <dbReference type="SAM" id="MobiDB-lite"/>
    </source>
</evidence>
<keyword evidence="4" id="KW-0732">Signal</keyword>
<evidence type="ECO:0000256" key="2">
    <source>
        <dbReference type="ARBA" id="ARBA00022737"/>
    </source>
</evidence>
<keyword evidence="5" id="KW-1185">Reference proteome</keyword>
<dbReference type="OrthoDB" id="10325096at2759"/>